<keyword evidence="1" id="KW-0472">Membrane</keyword>
<keyword evidence="1" id="KW-0812">Transmembrane</keyword>
<evidence type="ECO:0000313" key="2">
    <source>
        <dbReference type="EMBL" id="MEX5719568.1"/>
    </source>
</evidence>
<feature type="transmembrane region" description="Helical" evidence="1">
    <location>
        <begin position="175"/>
        <end position="194"/>
    </location>
</feature>
<feature type="transmembrane region" description="Helical" evidence="1">
    <location>
        <begin position="35"/>
        <end position="57"/>
    </location>
</feature>
<feature type="transmembrane region" description="Helical" evidence="1">
    <location>
        <begin position="364"/>
        <end position="383"/>
    </location>
</feature>
<feature type="transmembrane region" description="Helical" evidence="1">
    <location>
        <begin position="206"/>
        <end position="223"/>
    </location>
</feature>
<organism evidence="2 3">
    <name type="scientific">Geodermatophilus maliterrae</name>
    <dbReference type="NCBI Taxonomy" id="3162531"/>
    <lineage>
        <taxon>Bacteria</taxon>
        <taxon>Bacillati</taxon>
        <taxon>Actinomycetota</taxon>
        <taxon>Actinomycetes</taxon>
        <taxon>Geodermatophilales</taxon>
        <taxon>Geodermatophilaceae</taxon>
        <taxon>Geodermatophilus</taxon>
    </lineage>
</organism>
<feature type="transmembrane region" description="Helical" evidence="1">
    <location>
        <begin position="445"/>
        <end position="468"/>
    </location>
</feature>
<comment type="caution">
    <text evidence="2">The sequence shown here is derived from an EMBL/GenBank/DDBJ whole genome shotgun (WGS) entry which is preliminary data.</text>
</comment>
<protein>
    <submittedName>
        <fullName evidence="2">ABC transporter permease</fullName>
    </submittedName>
</protein>
<keyword evidence="3" id="KW-1185">Reference proteome</keyword>
<reference evidence="2 3" key="1">
    <citation type="submission" date="2024-06" db="EMBL/GenBank/DDBJ databases">
        <title>Draft genome sequence of Geodermatophilus badlandi, a novel member of the Geodermatophilaceae isolated from badland sedimentary rocks in the Red desert, Wyoming, USA.</title>
        <authorList>
            <person name="Ben Tekaya S."/>
            <person name="Nouioui I."/>
            <person name="Flores G.M."/>
            <person name="Shaal M.N."/>
            <person name="Bredoire F."/>
            <person name="Basile F."/>
            <person name="Van Diepen L."/>
            <person name="Ward N.L."/>
        </authorList>
    </citation>
    <scope>NUCLEOTIDE SEQUENCE [LARGE SCALE GENOMIC DNA]</scope>
    <source>
        <strain evidence="2 3">WL48A</strain>
    </source>
</reference>
<proteinExistence type="predicted"/>
<sequence length="546" mass="54620">MSTRTLIDAPGPAAPSYAGVGALLVATLRRDRRRLLIWVLALGGVSVYSTVALGSVYPTAADRQARAAVVDTPAGILLSGPGYGIPDGYTLGAMIANELSLSITIAVAVMSIQLVVRHTRAEEESGRADLILAGAVARRAPLHTALLMAGLADLAVAVIVAAGLIGSGLTALDSVALATGCALTGLVFAGVAAVSAQLVGHARTAAGAAFAVLGAAASIRGVGDLVQDGGSALSWFSPIAWAQQTRAFVDLRWPPLLLSAVVAALLALVAVRLSGRRDVGAGLLPPRRGRAAASPLLSGVAPLLVRLQRGAIAGWVLALLLAGVVFGSLHDSATQMVAGNPRLAEAFTVEDGASLADSFAAATASYFGLLTAGFAVASVLRLRSEETAGRAELLLSAPLDRRRLLASVLAVTGGAAALLLAAAGLGSGLASAVVAGDVTSVGRGLGAALVHLPAVLVSTGFTALLLGLAPRLAGLAWALLVYAVLAGVFGPLLGLPDRALRLSPFGWVPAVPAEAVDVGSLAGLTLVAAVLGVLAAMGFRRRDIPA</sequence>
<feature type="transmembrane region" description="Helical" evidence="1">
    <location>
        <begin position="404"/>
        <end position="425"/>
    </location>
</feature>
<keyword evidence="1" id="KW-1133">Transmembrane helix</keyword>
<feature type="transmembrane region" description="Helical" evidence="1">
    <location>
        <begin position="312"/>
        <end position="330"/>
    </location>
</feature>
<dbReference type="RefSeq" id="WP_369207528.1">
    <property type="nucleotide sequence ID" value="NZ_JBFNXQ010000044.1"/>
</dbReference>
<feature type="transmembrane region" description="Helical" evidence="1">
    <location>
        <begin position="145"/>
        <end position="169"/>
    </location>
</feature>
<dbReference type="Proteomes" id="UP001560045">
    <property type="component" value="Unassembled WGS sequence"/>
</dbReference>
<dbReference type="EMBL" id="JBFNXQ010000044">
    <property type="protein sequence ID" value="MEX5719568.1"/>
    <property type="molecule type" value="Genomic_DNA"/>
</dbReference>
<evidence type="ECO:0000313" key="3">
    <source>
        <dbReference type="Proteomes" id="UP001560045"/>
    </source>
</evidence>
<feature type="transmembrane region" description="Helical" evidence="1">
    <location>
        <begin position="475"/>
        <end position="495"/>
    </location>
</feature>
<evidence type="ECO:0000256" key="1">
    <source>
        <dbReference type="SAM" id="Phobius"/>
    </source>
</evidence>
<gene>
    <name evidence="2" type="ORF">ABQ292_14485</name>
</gene>
<feature type="transmembrane region" description="Helical" evidence="1">
    <location>
        <begin position="99"/>
        <end position="116"/>
    </location>
</feature>
<name>A0ABV3XHF9_9ACTN</name>
<feature type="transmembrane region" description="Helical" evidence="1">
    <location>
        <begin position="253"/>
        <end position="271"/>
    </location>
</feature>
<accession>A0ABV3XHF9</accession>
<feature type="transmembrane region" description="Helical" evidence="1">
    <location>
        <begin position="515"/>
        <end position="539"/>
    </location>
</feature>